<protein>
    <recommendedName>
        <fullName evidence="3">FBD domain-containing protein</fullName>
    </recommendedName>
</protein>
<organism evidence="1 2">
    <name type="scientific">Brassica rapa subsp. trilocularis</name>
    <dbReference type="NCBI Taxonomy" id="1813537"/>
    <lineage>
        <taxon>Eukaryota</taxon>
        <taxon>Viridiplantae</taxon>
        <taxon>Streptophyta</taxon>
        <taxon>Embryophyta</taxon>
        <taxon>Tracheophyta</taxon>
        <taxon>Spermatophyta</taxon>
        <taxon>Magnoliopsida</taxon>
        <taxon>eudicotyledons</taxon>
        <taxon>Gunneridae</taxon>
        <taxon>Pentapetalae</taxon>
        <taxon>rosids</taxon>
        <taxon>malvids</taxon>
        <taxon>Brassicales</taxon>
        <taxon>Brassicaceae</taxon>
        <taxon>Brassiceae</taxon>
        <taxon>Brassica</taxon>
    </lineage>
</organism>
<evidence type="ECO:0000313" key="2">
    <source>
        <dbReference type="Proteomes" id="UP000823674"/>
    </source>
</evidence>
<keyword evidence="2" id="KW-1185">Reference proteome</keyword>
<accession>A0ABQ7NXJ5</accession>
<reference evidence="1 2" key="1">
    <citation type="submission" date="2021-03" db="EMBL/GenBank/DDBJ databases">
        <authorList>
            <person name="King G.J."/>
            <person name="Bancroft I."/>
            <person name="Baten A."/>
            <person name="Bloomfield J."/>
            <person name="Borpatragohain P."/>
            <person name="He Z."/>
            <person name="Irish N."/>
            <person name="Irwin J."/>
            <person name="Liu K."/>
            <person name="Mauleon R.P."/>
            <person name="Moore J."/>
            <person name="Morris R."/>
            <person name="Ostergaard L."/>
            <person name="Wang B."/>
            <person name="Wells R."/>
        </authorList>
    </citation>
    <scope>NUCLEOTIDE SEQUENCE [LARGE SCALE GENOMIC DNA]</scope>
    <source>
        <strain evidence="1">R-o-18</strain>
        <tissue evidence="1">Leaf</tissue>
    </source>
</reference>
<name>A0ABQ7NXJ5_BRACM</name>
<evidence type="ECO:0008006" key="3">
    <source>
        <dbReference type="Google" id="ProtNLM"/>
    </source>
</evidence>
<sequence>MHVRLRFLRSGQKVPDNRLPPMLFATDRCLCGRLNIYSKPDLLAFIRHALPGTRSLRLSKLLVLGSCLTYELASVLSRAN</sequence>
<gene>
    <name evidence="1" type="primary">A01p043590.1_BraROA</name>
    <name evidence="1" type="ORF">IGI04_003135</name>
</gene>
<dbReference type="EMBL" id="JADBGQ010000001">
    <property type="protein sequence ID" value="KAG5415568.1"/>
    <property type="molecule type" value="Genomic_DNA"/>
</dbReference>
<comment type="caution">
    <text evidence="1">The sequence shown here is derived from an EMBL/GenBank/DDBJ whole genome shotgun (WGS) entry which is preliminary data.</text>
</comment>
<proteinExistence type="predicted"/>
<dbReference type="Proteomes" id="UP000823674">
    <property type="component" value="Chromosome A01"/>
</dbReference>
<evidence type="ECO:0000313" key="1">
    <source>
        <dbReference type="EMBL" id="KAG5415568.1"/>
    </source>
</evidence>